<dbReference type="AlphaFoldDB" id="A0A9D4CDS1"/>
<keyword evidence="2" id="KW-1185">Reference proteome</keyword>
<reference evidence="1" key="1">
    <citation type="journal article" date="2019" name="bioRxiv">
        <title>The Genome of the Zebra Mussel, Dreissena polymorpha: A Resource for Invasive Species Research.</title>
        <authorList>
            <person name="McCartney M.A."/>
            <person name="Auch B."/>
            <person name="Kono T."/>
            <person name="Mallez S."/>
            <person name="Zhang Y."/>
            <person name="Obille A."/>
            <person name="Becker A."/>
            <person name="Abrahante J.E."/>
            <person name="Garbe J."/>
            <person name="Badalamenti J.P."/>
            <person name="Herman A."/>
            <person name="Mangelson H."/>
            <person name="Liachko I."/>
            <person name="Sullivan S."/>
            <person name="Sone E.D."/>
            <person name="Koren S."/>
            <person name="Silverstein K.A.T."/>
            <person name="Beckman K.B."/>
            <person name="Gohl D.M."/>
        </authorList>
    </citation>
    <scope>NUCLEOTIDE SEQUENCE</scope>
    <source>
        <strain evidence="1">Duluth1</strain>
        <tissue evidence="1">Whole animal</tissue>
    </source>
</reference>
<dbReference type="EMBL" id="JAIWYP010000013">
    <property type="protein sequence ID" value="KAH3722322.1"/>
    <property type="molecule type" value="Genomic_DNA"/>
</dbReference>
<protein>
    <submittedName>
        <fullName evidence="1">Uncharacterized protein</fullName>
    </submittedName>
</protein>
<evidence type="ECO:0000313" key="2">
    <source>
        <dbReference type="Proteomes" id="UP000828390"/>
    </source>
</evidence>
<comment type="caution">
    <text evidence="1">The sequence shown here is derived from an EMBL/GenBank/DDBJ whole genome shotgun (WGS) entry which is preliminary data.</text>
</comment>
<proteinExistence type="predicted"/>
<reference evidence="1" key="2">
    <citation type="submission" date="2020-11" db="EMBL/GenBank/DDBJ databases">
        <authorList>
            <person name="McCartney M.A."/>
            <person name="Auch B."/>
            <person name="Kono T."/>
            <person name="Mallez S."/>
            <person name="Becker A."/>
            <person name="Gohl D.M."/>
            <person name="Silverstein K.A.T."/>
            <person name="Koren S."/>
            <person name="Bechman K.B."/>
            <person name="Herman A."/>
            <person name="Abrahante J.E."/>
            <person name="Garbe J."/>
        </authorList>
    </citation>
    <scope>NUCLEOTIDE SEQUENCE</scope>
    <source>
        <strain evidence="1">Duluth1</strain>
        <tissue evidence="1">Whole animal</tissue>
    </source>
</reference>
<accession>A0A9D4CDS1</accession>
<evidence type="ECO:0000313" key="1">
    <source>
        <dbReference type="EMBL" id="KAH3722322.1"/>
    </source>
</evidence>
<name>A0A9D4CDS1_DREPO</name>
<gene>
    <name evidence="1" type="ORF">DPMN_065279</name>
</gene>
<dbReference type="Proteomes" id="UP000828390">
    <property type="component" value="Unassembled WGS sequence"/>
</dbReference>
<organism evidence="1 2">
    <name type="scientific">Dreissena polymorpha</name>
    <name type="common">Zebra mussel</name>
    <name type="synonym">Mytilus polymorpha</name>
    <dbReference type="NCBI Taxonomy" id="45954"/>
    <lineage>
        <taxon>Eukaryota</taxon>
        <taxon>Metazoa</taxon>
        <taxon>Spiralia</taxon>
        <taxon>Lophotrochozoa</taxon>
        <taxon>Mollusca</taxon>
        <taxon>Bivalvia</taxon>
        <taxon>Autobranchia</taxon>
        <taxon>Heteroconchia</taxon>
        <taxon>Euheterodonta</taxon>
        <taxon>Imparidentia</taxon>
        <taxon>Neoheterodontei</taxon>
        <taxon>Myida</taxon>
        <taxon>Dreissenoidea</taxon>
        <taxon>Dreissenidae</taxon>
        <taxon>Dreissena</taxon>
    </lineage>
</organism>
<sequence>MMTWRLLPKRGFNLTFHNTGRHKQHIRWLPKTNDCKAVKGHINTTENKGLAVTLNECHLQHDTSVDRAFNGYTSLA</sequence>